<dbReference type="InterPro" id="IPR003945">
    <property type="entry name" value="NU5C-like"/>
</dbReference>
<evidence type="ECO:0000256" key="2">
    <source>
        <dbReference type="ARBA" id="ARBA00008200"/>
    </source>
</evidence>
<comment type="subcellular location">
    <subcellularLocation>
        <location evidence="1">Membrane</location>
        <topology evidence="1">Multi-pass membrane protein</topology>
    </subcellularLocation>
</comment>
<dbReference type="Proteomes" id="UP000825935">
    <property type="component" value="Chromosome 23"/>
</dbReference>
<keyword evidence="4" id="KW-1278">Translocase</keyword>
<dbReference type="EMBL" id="CM035428">
    <property type="protein sequence ID" value="KAH7301483.1"/>
    <property type="molecule type" value="Genomic_DNA"/>
</dbReference>
<protein>
    <submittedName>
        <fullName evidence="9">Uncharacterized protein</fullName>
    </submittedName>
</protein>
<proteinExistence type="inferred from homology"/>
<dbReference type="GO" id="GO:0003954">
    <property type="term" value="F:NADH dehydrogenase activity"/>
    <property type="evidence" value="ECO:0007669"/>
    <property type="project" value="TreeGrafter"/>
</dbReference>
<keyword evidence="6" id="KW-0520">NAD</keyword>
<dbReference type="GO" id="GO:0008137">
    <property type="term" value="F:NADH dehydrogenase (ubiquinone) activity"/>
    <property type="evidence" value="ECO:0007669"/>
    <property type="project" value="InterPro"/>
</dbReference>
<keyword evidence="5 8" id="KW-1133">Transmembrane helix</keyword>
<dbReference type="PANTHER" id="PTHR42829:SF2">
    <property type="entry name" value="NADH-UBIQUINONE OXIDOREDUCTASE CHAIN 5"/>
    <property type="match status" value="1"/>
</dbReference>
<dbReference type="GO" id="GO:0015990">
    <property type="term" value="P:electron transport coupled proton transport"/>
    <property type="evidence" value="ECO:0007669"/>
    <property type="project" value="TreeGrafter"/>
</dbReference>
<evidence type="ECO:0000256" key="5">
    <source>
        <dbReference type="ARBA" id="ARBA00022989"/>
    </source>
</evidence>
<dbReference type="OrthoDB" id="2686308at2759"/>
<evidence type="ECO:0000256" key="7">
    <source>
        <dbReference type="ARBA" id="ARBA00023136"/>
    </source>
</evidence>
<name>A0A8T2S1G5_CERRI</name>
<comment type="similarity">
    <text evidence="2">Belongs to the complex I subunit 5 family.</text>
</comment>
<evidence type="ECO:0000256" key="4">
    <source>
        <dbReference type="ARBA" id="ARBA00022967"/>
    </source>
</evidence>
<keyword evidence="3 8" id="KW-0812">Transmembrane</keyword>
<gene>
    <name evidence="9" type="ORF">KP509_23G029200</name>
</gene>
<organism evidence="9 10">
    <name type="scientific">Ceratopteris richardii</name>
    <name type="common">Triangle waterfern</name>
    <dbReference type="NCBI Taxonomy" id="49495"/>
    <lineage>
        <taxon>Eukaryota</taxon>
        <taxon>Viridiplantae</taxon>
        <taxon>Streptophyta</taxon>
        <taxon>Embryophyta</taxon>
        <taxon>Tracheophyta</taxon>
        <taxon>Polypodiopsida</taxon>
        <taxon>Polypodiidae</taxon>
        <taxon>Polypodiales</taxon>
        <taxon>Pteridineae</taxon>
        <taxon>Pteridaceae</taxon>
        <taxon>Parkerioideae</taxon>
        <taxon>Ceratopteris</taxon>
    </lineage>
</organism>
<dbReference type="AlphaFoldDB" id="A0A8T2S1G5"/>
<evidence type="ECO:0000256" key="3">
    <source>
        <dbReference type="ARBA" id="ARBA00022692"/>
    </source>
</evidence>
<accession>A0A8T2S1G5</accession>
<sequence length="90" mass="9499">MVKSFGQVANQVSLPLLGSFVAGAFGRFLGSKGTAIVTITCASFSLTFSLTVFHEVALGASACYIKIAPWISLEMFDASWGFLGDREVTG</sequence>
<dbReference type="GO" id="GO:0016020">
    <property type="term" value="C:membrane"/>
    <property type="evidence" value="ECO:0007669"/>
    <property type="project" value="UniProtKB-SubCell"/>
</dbReference>
<evidence type="ECO:0000256" key="6">
    <source>
        <dbReference type="ARBA" id="ARBA00023027"/>
    </source>
</evidence>
<dbReference type="GO" id="GO:0042773">
    <property type="term" value="P:ATP synthesis coupled electron transport"/>
    <property type="evidence" value="ECO:0007669"/>
    <property type="project" value="InterPro"/>
</dbReference>
<comment type="caution">
    <text evidence="9">The sequence shown here is derived from an EMBL/GenBank/DDBJ whole genome shotgun (WGS) entry which is preliminary data.</text>
</comment>
<dbReference type="PANTHER" id="PTHR42829">
    <property type="entry name" value="NADH-UBIQUINONE OXIDOREDUCTASE CHAIN 5"/>
    <property type="match status" value="1"/>
</dbReference>
<evidence type="ECO:0000313" key="9">
    <source>
        <dbReference type="EMBL" id="KAH7301483.1"/>
    </source>
</evidence>
<dbReference type="OMA" id="CASACYI"/>
<reference evidence="9 10" key="1">
    <citation type="submission" date="2021-08" db="EMBL/GenBank/DDBJ databases">
        <title>WGS assembly of Ceratopteris richardii.</title>
        <authorList>
            <person name="Marchant D.B."/>
            <person name="Chen G."/>
            <person name="Jenkins J."/>
            <person name="Shu S."/>
            <person name="Leebens-Mack J."/>
            <person name="Grimwood J."/>
            <person name="Schmutz J."/>
            <person name="Soltis P."/>
            <person name="Soltis D."/>
            <person name="Chen Z.-H."/>
        </authorList>
    </citation>
    <scope>NUCLEOTIDE SEQUENCE [LARGE SCALE GENOMIC DNA]</scope>
    <source>
        <strain evidence="9">Whitten #5841</strain>
        <tissue evidence="9">Leaf</tissue>
    </source>
</reference>
<feature type="transmembrane region" description="Helical" evidence="8">
    <location>
        <begin position="36"/>
        <end position="65"/>
    </location>
</feature>
<evidence type="ECO:0000256" key="1">
    <source>
        <dbReference type="ARBA" id="ARBA00004141"/>
    </source>
</evidence>
<evidence type="ECO:0000313" key="10">
    <source>
        <dbReference type="Proteomes" id="UP000825935"/>
    </source>
</evidence>
<evidence type="ECO:0000256" key="8">
    <source>
        <dbReference type="SAM" id="Phobius"/>
    </source>
</evidence>
<keyword evidence="10" id="KW-1185">Reference proteome</keyword>
<feature type="transmembrane region" description="Helical" evidence="8">
    <location>
        <begin position="12"/>
        <end position="30"/>
    </location>
</feature>
<keyword evidence="7 8" id="KW-0472">Membrane</keyword>